<dbReference type="InterPro" id="IPR051279">
    <property type="entry name" value="PP1-Reg/Actin-Interact_Protein"/>
</dbReference>
<dbReference type="PANTHER" id="PTHR24112">
    <property type="entry name" value="LEUCINE-RICH REPEAT, ISOFORM F-RELATED"/>
    <property type="match status" value="1"/>
</dbReference>
<feature type="compositionally biased region" description="Basic and acidic residues" evidence="4">
    <location>
        <begin position="520"/>
        <end position="530"/>
    </location>
</feature>
<keyword evidence="1" id="KW-0433">Leucine-rich repeat</keyword>
<feature type="region of interest" description="Disordered" evidence="4">
    <location>
        <begin position="1329"/>
        <end position="1411"/>
    </location>
</feature>
<comment type="caution">
    <text evidence="5">The sequence shown here is derived from an EMBL/GenBank/DDBJ whole genome shotgun (WGS) entry which is preliminary data.</text>
</comment>
<dbReference type="Gene3D" id="3.80.10.10">
    <property type="entry name" value="Ribonuclease Inhibitor"/>
    <property type="match status" value="2"/>
</dbReference>
<evidence type="ECO:0000256" key="1">
    <source>
        <dbReference type="ARBA" id="ARBA00022614"/>
    </source>
</evidence>
<dbReference type="InterPro" id="IPR032675">
    <property type="entry name" value="LRR_dom_sf"/>
</dbReference>
<evidence type="ECO:0000256" key="2">
    <source>
        <dbReference type="ARBA" id="ARBA00022737"/>
    </source>
</evidence>
<proteinExistence type="inferred from homology"/>
<dbReference type="PROSITE" id="PS51450">
    <property type="entry name" value="LRR"/>
    <property type="match status" value="1"/>
</dbReference>
<accession>A0A9Q0MXS8</accession>
<dbReference type="SUPFAM" id="SSF52047">
    <property type="entry name" value="RNI-like"/>
    <property type="match status" value="1"/>
</dbReference>
<dbReference type="SMART" id="SM00368">
    <property type="entry name" value="LRR_RI"/>
    <property type="match status" value="8"/>
</dbReference>
<protein>
    <submittedName>
        <fullName evidence="5">Protein phosphatase 1 regulatory subunit 37</fullName>
    </submittedName>
</protein>
<feature type="compositionally biased region" description="Polar residues" evidence="4">
    <location>
        <begin position="1383"/>
        <end position="1408"/>
    </location>
</feature>
<evidence type="ECO:0000256" key="3">
    <source>
        <dbReference type="ARBA" id="ARBA00038315"/>
    </source>
</evidence>
<comment type="similarity">
    <text evidence="3">Belongs to the PPP1R37 family.</text>
</comment>
<dbReference type="Pfam" id="PF13516">
    <property type="entry name" value="LRR_6"/>
    <property type="match status" value="2"/>
</dbReference>
<feature type="region of interest" description="Disordered" evidence="4">
    <location>
        <begin position="1005"/>
        <end position="1040"/>
    </location>
</feature>
<keyword evidence="2" id="KW-0677">Repeat</keyword>
<evidence type="ECO:0000313" key="5">
    <source>
        <dbReference type="EMBL" id="KAJ6639951.1"/>
    </source>
</evidence>
<gene>
    <name evidence="5" type="primary">ppp1r37</name>
    <name evidence="5" type="ORF">Bhyg_12699</name>
</gene>
<keyword evidence="6" id="KW-1185">Reference proteome</keyword>
<feature type="compositionally biased region" description="Low complexity" evidence="4">
    <location>
        <begin position="1329"/>
        <end position="1344"/>
    </location>
</feature>
<feature type="compositionally biased region" description="Acidic residues" evidence="4">
    <location>
        <begin position="1460"/>
        <end position="1486"/>
    </location>
</feature>
<dbReference type="EMBL" id="WJQU01000003">
    <property type="protein sequence ID" value="KAJ6639951.1"/>
    <property type="molecule type" value="Genomic_DNA"/>
</dbReference>
<dbReference type="InterPro" id="IPR001611">
    <property type="entry name" value="Leu-rich_rpt"/>
</dbReference>
<feature type="compositionally biased region" description="Low complexity" evidence="4">
    <location>
        <begin position="752"/>
        <end position="772"/>
    </location>
</feature>
<evidence type="ECO:0000256" key="4">
    <source>
        <dbReference type="SAM" id="MobiDB-lite"/>
    </source>
</evidence>
<feature type="region of interest" description="Disordered" evidence="4">
    <location>
        <begin position="519"/>
        <end position="541"/>
    </location>
</feature>
<name>A0A9Q0MXS8_9DIPT</name>
<sequence>MNSDKEIKSYDDVMTPDVLVNEEHKLHQDQSIDFNDELNSAKFVDSVNVCDELQQLHNTSSAINIDDLLKKKIKQQDRSNSTGKLYQSCRRVSFPVNDCDLVTGYLEPANPWATVKPIANVSELAEIYRESCEKHNTIPIESIIKHLATLDPEKLSRLPILNLREQTLTAESCEALEEVLKRVQYKLIDLTDCGLNDASAQALFEMIEYYEAANEVDISENRNITTRGWQSCINMIKRSHALQTLATRCTPLSESNAINLGKAMLGSSLYTLKLEHCGLSGRPIASLCLYLRRNTVLKELWLAHNDLSSFDASNIGTVLKANLHLQFLDISNNNIEDIGVMYITEALIEQAKQFKSIHGPIICSADVIAAKSHKISLSYDESMDVIELNKSISSINESTLRSVSETPPLPPPKRSVLETLLESHKYIESSNAAKDSKLIEGGDGDKDLSVDEIVPVDNKLQAIFEKSDSNSNVETSIVPFNPLELVELKKLCESPPDRDEIELKIVEEDELTETYADILKSSDDSDRQGKGSDGLIINDSSSNVNLDNNNSLLDFISDQVSCVEQPTSSVQTRENPILIDAATDTSFDINENNSTSIDHQSLNCNDHDLIIFDDKLPDEQVICQNMSNSTKSSKTTDSDLPIDSPCLFAAIDDDEDSVFMDKLDSTATSVIGQSTVIETPPLDIPLIVSRSPPLNVTTETPPATPQTPISPNLLSSADTHLFISDSSQSLDSIHELGTSFETKGFHISAAPERSFSSESLNSETSIDSNDSKSSIKLTEAKFSKNGTLERQSNNLSIPPATTTPSGLQVLVLWNNRITRDAAKSISDLLAVTSTLEILNVGRNVLSNDFLTEIKSSLKSNTSLTSLGLQSAHFTCAGMKTLSEIIEFGGNSTLQRIDLRDNHLQVNGLTSLNDAMKTNKSLTRIDLDDVPRRAYELGGDSSIDYSRMVSNIRAQCAHNENPPEPEPIRTSAMKRVRANMLNSRKISLTCQSIRHLDPAIQPKVERHLLDPNRKTGGRLRSPLPSPIPSPVSSPAPSPSRNRFHVSRVVEATSPITPPSSASCSPTFFPNTTNASSRFRVSIVEPPKQNPKFVYGNNSTTKDLTTAATNKTDNTPSANSIPITTIKQPPIEHVNISTASLLHSMSNSFDSPDMEVKQYMDDSCSSISSMDSMDRQRDFINTSMSSTESFDFVLPEHTKTTPLPQVNVKVNTFEAKATDTTPSNYKIHDSLSSSEANSSDSLCGSHDIPVPISSSNEGTLTNSPSSPSYPLICDKTIEGKTDLLAVKPQEKRVRTTSWISNPIAMAKSDGYPATLDKLLSIFQHPGTFFSRSCHSDGGSKSSKDTSPQNTESKPPSRKESPMGGLFAWTTMKKENPSEDPENRTTTESVKTTKSPLQSNLPPENVRTPTEPTYAGLIDSKTKQEMKENISPEHTITAISVVNIKSQIVEMRDISDKVHFEVGGDDEDDVIDVADEDDDDDDDDDDDEAEHLPNDSNTSIQTADLNASDAVSARSTTCPCTTNNVVTCNNKNCLHGLGQKTRDSLSIIKGHSKNSQDSMRSLESLTEVDKIESFVDAASSQ</sequence>
<organism evidence="5 6">
    <name type="scientific">Pseudolycoriella hygida</name>
    <dbReference type="NCBI Taxonomy" id="35572"/>
    <lineage>
        <taxon>Eukaryota</taxon>
        <taxon>Metazoa</taxon>
        <taxon>Ecdysozoa</taxon>
        <taxon>Arthropoda</taxon>
        <taxon>Hexapoda</taxon>
        <taxon>Insecta</taxon>
        <taxon>Pterygota</taxon>
        <taxon>Neoptera</taxon>
        <taxon>Endopterygota</taxon>
        <taxon>Diptera</taxon>
        <taxon>Nematocera</taxon>
        <taxon>Sciaroidea</taxon>
        <taxon>Sciaridae</taxon>
        <taxon>Pseudolycoriella</taxon>
    </lineage>
</organism>
<feature type="compositionally biased region" description="Pro residues" evidence="4">
    <location>
        <begin position="1022"/>
        <end position="1036"/>
    </location>
</feature>
<dbReference type="OrthoDB" id="10034042at2759"/>
<reference evidence="5" key="1">
    <citation type="submission" date="2022-07" db="EMBL/GenBank/DDBJ databases">
        <authorList>
            <person name="Trinca V."/>
            <person name="Uliana J.V.C."/>
            <person name="Torres T.T."/>
            <person name="Ward R.J."/>
            <person name="Monesi N."/>
        </authorList>
    </citation>
    <scope>NUCLEOTIDE SEQUENCE</scope>
    <source>
        <strain evidence="5">HSMRA1968</strain>
        <tissue evidence="5">Whole embryos</tissue>
    </source>
</reference>
<feature type="compositionally biased region" description="Polar residues" evidence="4">
    <location>
        <begin position="1250"/>
        <end position="1265"/>
    </location>
</feature>
<feature type="compositionally biased region" description="Basic and acidic residues" evidence="4">
    <location>
        <begin position="1369"/>
        <end position="1382"/>
    </location>
</feature>
<feature type="region of interest" description="Disordered" evidence="4">
    <location>
        <begin position="1220"/>
        <end position="1265"/>
    </location>
</feature>
<dbReference type="PANTHER" id="PTHR24112:SF9">
    <property type="entry name" value="PROTEIN PHOSPHATASE 1 REGULATORY SUBUNIT 37"/>
    <property type="match status" value="1"/>
</dbReference>
<dbReference type="Proteomes" id="UP001151699">
    <property type="component" value="Chromosome X"/>
</dbReference>
<feature type="region of interest" description="Disordered" evidence="4">
    <location>
        <begin position="1457"/>
        <end position="1497"/>
    </location>
</feature>
<evidence type="ECO:0000313" key="6">
    <source>
        <dbReference type="Proteomes" id="UP001151699"/>
    </source>
</evidence>
<feature type="compositionally biased region" description="Low complexity" evidence="4">
    <location>
        <begin position="1228"/>
        <end position="1239"/>
    </location>
</feature>
<feature type="region of interest" description="Disordered" evidence="4">
    <location>
        <begin position="751"/>
        <end position="772"/>
    </location>
</feature>